<keyword evidence="3" id="KW-0560">Oxidoreductase</keyword>
<evidence type="ECO:0000313" key="8">
    <source>
        <dbReference type="Proteomes" id="UP000092213"/>
    </source>
</evidence>
<dbReference type="EMBL" id="CP016171">
    <property type="protein sequence ID" value="ANN74401.1"/>
    <property type="molecule type" value="Genomic_DNA"/>
</dbReference>
<proteinExistence type="inferred from homology"/>
<evidence type="ECO:0000259" key="5">
    <source>
        <dbReference type="Pfam" id="PF00465"/>
    </source>
</evidence>
<sequence>MELPHVNWNYPTAIKVGPGRIVELPGLCAGLGMRKPLVVTDPGIAALPMLEQAIAICGNAGLDCAVFHEIKGNPTGRNVEAGVRAFREGGHDGVIAFGGGSALDAGKAIALMAGQERPLWDFEDVGDNYLRAKVEGMAPVVAVPTTAGTGSEVGRVAVITDEQAHLKRLIFHPRLMPAAVILDATLTTGLPPKVTAATGMDALSHCLEAYCSPAYHPMAAGIALEGMRLIHHNLPRAVADGQDLAARHHMLVASCMGATAFQRGLGAMHALAHPLGALYDAHHGMLNAILMPYVVQANAAAIRAPLAALARYLALPAASAEGVQAWILGLRERVGIPHSLADIGLDADDAERVGQMARADPSAATNPVAFDAAQYAALYRAAVAGQLDERAAPAAG</sequence>
<evidence type="ECO:0000259" key="6">
    <source>
        <dbReference type="Pfam" id="PF25137"/>
    </source>
</evidence>
<evidence type="ECO:0000256" key="4">
    <source>
        <dbReference type="ARBA" id="ARBA00023027"/>
    </source>
</evidence>
<name>A0A193G4M2_9BORD</name>
<dbReference type="Pfam" id="PF25137">
    <property type="entry name" value="ADH_Fe_C"/>
    <property type="match status" value="1"/>
</dbReference>
<dbReference type="Pfam" id="PF00465">
    <property type="entry name" value="Fe-ADH"/>
    <property type="match status" value="1"/>
</dbReference>
<dbReference type="Gene3D" id="3.40.50.1970">
    <property type="match status" value="1"/>
</dbReference>
<dbReference type="InterPro" id="IPR018211">
    <property type="entry name" value="ADH_Fe_CS"/>
</dbReference>
<dbReference type="FunFam" id="3.40.50.1970:FF:000003">
    <property type="entry name" value="Alcohol dehydrogenase, iron-containing"/>
    <property type="match status" value="1"/>
</dbReference>
<evidence type="ECO:0000256" key="1">
    <source>
        <dbReference type="ARBA" id="ARBA00001962"/>
    </source>
</evidence>
<dbReference type="Proteomes" id="UP000092213">
    <property type="component" value="Chromosome"/>
</dbReference>
<dbReference type="InterPro" id="IPR056798">
    <property type="entry name" value="ADH_Fe_C"/>
</dbReference>
<dbReference type="PANTHER" id="PTHR11496:SF102">
    <property type="entry name" value="ALCOHOL DEHYDROGENASE 4"/>
    <property type="match status" value="1"/>
</dbReference>
<dbReference type="PROSITE" id="PS00913">
    <property type="entry name" value="ADH_IRON_1"/>
    <property type="match status" value="1"/>
</dbReference>
<dbReference type="STRING" id="463025.BAU08_26290"/>
<dbReference type="GO" id="GO:0046872">
    <property type="term" value="F:metal ion binding"/>
    <property type="evidence" value="ECO:0007669"/>
    <property type="project" value="InterPro"/>
</dbReference>
<evidence type="ECO:0000256" key="3">
    <source>
        <dbReference type="ARBA" id="ARBA00023002"/>
    </source>
</evidence>
<feature type="domain" description="Fe-containing alcohol dehydrogenase-like C-terminal" evidence="6">
    <location>
        <begin position="195"/>
        <end position="383"/>
    </location>
</feature>
<dbReference type="AlphaFoldDB" id="A0A193G4M2"/>
<comment type="similarity">
    <text evidence="2">Belongs to the iron-containing alcohol dehydrogenase family.</text>
</comment>
<organism evidence="7 8">
    <name type="scientific">Bordetella bronchialis</name>
    <dbReference type="NCBI Taxonomy" id="463025"/>
    <lineage>
        <taxon>Bacteria</taxon>
        <taxon>Pseudomonadati</taxon>
        <taxon>Pseudomonadota</taxon>
        <taxon>Betaproteobacteria</taxon>
        <taxon>Burkholderiales</taxon>
        <taxon>Alcaligenaceae</taxon>
        <taxon>Bordetella</taxon>
    </lineage>
</organism>
<protein>
    <submittedName>
        <fullName evidence="7">Alcohol dehydrogenase</fullName>
    </submittedName>
</protein>
<reference evidence="7 8" key="1">
    <citation type="submission" date="2016-06" db="EMBL/GenBank/DDBJ databases">
        <title>Complete genome sequences of Bordetella bronchialis and Bordetella flabilis.</title>
        <authorList>
            <person name="LiPuma J.J."/>
            <person name="Spilker T."/>
        </authorList>
    </citation>
    <scope>NUCLEOTIDE SEQUENCE [LARGE SCALE GENOMIC DNA]</scope>
    <source>
        <strain evidence="7 8">AU17976</strain>
    </source>
</reference>
<dbReference type="InterPro" id="IPR039697">
    <property type="entry name" value="Alcohol_dehydrogenase_Fe"/>
</dbReference>
<dbReference type="SUPFAM" id="SSF56796">
    <property type="entry name" value="Dehydroquinate synthase-like"/>
    <property type="match status" value="1"/>
</dbReference>
<evidence type="ECO:0000256" key="2">
    <source>
        <dbReference type="ARBA" id="ARBA00007358"/>
    </source>
</evidence>
<comment type="cofactor">
    <cofactor evidence="1">
        <name>Fe cation</name>
        <dbReference type="ChEBI" id="CHEBI:24875"/>
    </cofactor>
</comment>
<dbReference type="GO" id="GO:0004022">
    <property type="term" value="F:alcohol dehydrogenase (NAD+) activity"/>
    <property type="evidence" value="ECO:0007669"/>
    <property type="project" value="TreeGrafter"/>
</dbReference>
<dbReference type="InterPro" id="IPR001670">
    <property type="entry name" value="ADH_Fe/GldA"/>
</dbReference>
<evidence type="ECO:0000313" key="7">
    <source>
        <dbReference type="EMBL" id="ANN74401.1"/>
    </source>
</evidence>
<dbReference type="FunFam" id="1.20.1090.10:FF:000001">
    <property type="entry name" value="Aldehyde-alcohol dehydrogenase"/>
    <property type="match status" value="1"/>
</dbReference>
<accession>A0A193G4M2</accession>
<dbReference type="Gene3D" id="1.20.1090.10">
    <property type="entry name" value="Dehydroquinate synthase-like - alpha domain"/>
    <property type="match status" value="1"/>
</dbReference>
<feature type="domain" description="Alcohol dehydrogenase iron-type/glycerol dehydrogenase GldA" evidence="5">
    <location>
        <begin position="11"/>
        <end position="183"/>
    </location>
</feature>
<dbReference type="PANTHER" id="PTHR11496">
    <property type="entry name" value="ALCOHOL DEHYDROGENASE"/>
    <property type="match status" value="1"/>
</dbReference>
<dbReference type="CDD" id="cd14861">
    <property type="entry name" value="Fe-ADH-like"/>
    <property type="match status" value="1"/>
</dbReference>
<dbReference type="RefSeq" id="WP_066672400.1">
    <property type="nucleotide sequence ID" value="NZ_CP016171.1"/>
</dbReference>
<gene>
    <name evidence="7" type="ORF">BAU08_26290</name>
</gene>
<keyword evidence="4" id="KW-0520">NAD</keyword>